<evidence type="ECO:0000313" key="2">
    <source>
        <dbReference type="EMBL" id="NJP46149.1"/>
    </source>
</evidence>
<dbReference type="Proteomes" id="UP000734511">
    <property type="component" value="Unassembled WGS sequence"/>
</dbReference>
<protein>
    <submittedName>
        <fullName evidence="2">Uncharacterized protein</fullName>
    </submittedName>
</protein>
<evidence type="ECO:0000313" key="3">
    <source>
        <dbReference type="Proteomes" id="UP000734511"/>
    </source>
</evidence>
<gene>
    <name evidence="2" type="ORF">HCN08_22475</name>
</gene>
<evidence type="ECO:0000256" key="1">
    <source>
        <dbReference type="SAM" id="MobiDB-lite"/>
    </source>
</evidence>
<feature type="region of interest" description="Disordered" evidence="1">
    <location>
        <begin position="110"/>
        <end position="144"/>
    </location>
</feature>
<name>A0ABX0ZV41_9ACTN</name>
<comment type="caution">
    <text evidence="2">The sequence shown here is derived from an EMBL/GenBank/DDBJ whole genome shotgun (WGS) entry which is preliminary data.</text>
</comment>
<sequence length="217" mass="23714">MRHTGQPSWRLSVSSPFGLYIGLYVREAAGLRPPAAVDLPALDPPVELRADLVALAVPAAAQQWAAWWDRELARQEGPERGFFSPDARFGDGAELDALVRACMPDAARWASAARDDRRPEPTPHGERDAAGRPRAGAYRTDDWSPPVPVGTESALVRTVEAELGRKARAFDLTITQLPLAAPVGWRPSPHHLLVSRALRADPAAYRAWLTPILREVA</sequence>
<organism evidence="2 3">
    <name type="scientific">Actinacidiphila epipremni</name>
    <dbReference type="NCBI Taxonomy" id="2053013"/>
    <lineage>
        <taxon>Bacteria</taxon>
        <taxon>Bacillati</taxon>
        <taxon>Actinomycetota</taxon>
        <taxon>Actinomycetes</taxon>
        <taxon>Kitasatosporales</taxon>
        <taxon>Streptomycetaceae</taxon>
        <taxon>Actinacidiphila</taxon>
    </lineage>
</organism>
<feature type="compositionally biased region" description="Basic and acidic residues" evidence="1">
    <location>
        <begin position="113"/>
        <end position="131"/>
    </location>
</feature>
<accession>A0ABX0ZV41</accession>
<dbReference type="RefSeq" id="WP_167984995.1">
    <property type="nucleotide sequence ID" value="NZ_JAATEJ010000019.1"/>
</dbReference>
<dbReference type="EMBL" id="JAATEJ010000019">
    <property type="protein sequence ID" value="NJP46149.1"/>
    <property type="molecule type" value="Genomic_DNA"/>
</dbReference>
<proteinExistence type="predicted"/>
<keyword evidence="3" id="KW-1185">Reference proteome</keyword>
<reference evidence="2 3" key="1">
    <citation type="submission" date="2020-03" db="EMBL/GenBank/DDBJ databases">
        <title>WGS of actinomycetes isolated from Thailand.</title>
        <authorList>
            <person name="Thawai C."/>
        </authorList>
    </citation>
    <scope>NUCLEOTIDE SEQUENCE [LARGE SCALE GENOMIC DNA]</scope>
    <source>
        <strain evidence="2 3">PRB2-1</strain>
    </source>
</reference>